<name>A0A397T8G5_9GLOM</name>
<comment type="caution">
    <text evidence="2">The sequence shown here is derived from an EMBL/GenBank/DDBJ whole genome shotgun (WGS) entry which is preliminary data.</text>
</comment>
<organism evidence="2 3">
    <name type="scientific">Glomus cerebriforme</name>
    <dbReference type="NCBI Taxonomy" id="658196"/>
    <lineage>
        <taxon>Eukaryota</taxon>
        <taxon>Fungi</taxon>
        <taxon>Fungi incertae sedis</taxon>
        <taxon>Mucoromycota</taxon>
        <taxon>Glomeromycotina</taxon>
        <taxon>Glomeromycetes</taxon>
        <taxon>Glomerales</taxon>
        <taxon>Glomeraceae</taxon>
        <taxon>Glomus</taxon>
    </lineage>
</organism>
<evidence type="ECO:0000313" key="2">
    <source>
        <dbReference type="EMBL" id="RIA94523.1"/>
    </source>
</evidence>
<dbReference type="OrthoDB" id="2438143at2759"/>
<reference evidence="2 3" key="1">
    <citation type="submission" date="2018-06" db="EMBL/GenBank/DDBJ databases">
        <title>Comparative genomics reveals the genomic features of Rhizophagus irregularis, R. cerebriforme, R. diaphanum and Gigaspora rosea, and their symbiotic lifestyle signature.</title>
        <authorList>
            <person name="Morin E."/>
            <person name="San Clemente H."/>
            <person name="Chen E.C.H."/>
            <person name="De La Providencia I."/>
            <person name="Hainaut M."/>
            <person name="Kuo A."/>
            <person name="Kohler A."/>
            <person name="Murat C."/>
            <person name="Tang N."/>
            <person name="Roy S."/>
            <person name="Loubradou J."/>
            <person name="Henrissat B."/>
            <person name="Grigoriev I.V."/>
            <person name="Corradi N."/>
            <person name="Roux C."/>
            <person name="Martin F.M."/>
        </authorList>
    </citation>
    <scope>NUCLEOTIDE SEQUENCE [LARGE SCALE GENOMIC DNA]</scope>
    <source>
        <strain evidence="2 3">DAOM 227022</strain>
    </source>
</reference>
<evidence type="ECO:0000256" key="1">
    <source>
        <dbReference type="SAM" id="Coils"/>
    </source>
</evidence>
<keyword evidence="3" id="KW-1185">Reference proteome</keyword>
<dbReference type="Proteomes" id="UP000265703">
    <property type="component" value="Unassembled WGS sequence"/>
</dbReference>
<gene>
    <name evidence="2" type="ORF">C1645_817895</name>
</gene>
<keyword evidence="1" id="KW-0175">Coiled coil</keyword>
<dbReference type="AlphaFoldDB" id="A0A397T8G5"/>
<sequence>MKTSMKMNEEKAKNRNAWEKMWKEEKCINEKDYIIENKKVSGQLGITYEVWKKLYTKRGKTISKMESEIGTLRQENARLMAKITGLEADKMEMEQKHEAEKMELKQELNAKIDKLHKTMADFSFKIDKLNAEIVELENIS</sequence>
<dbReference type="EMBL" id="QKYT01000079">
    <property type="protein sequence ID" value="RIA94523.1"/>
    <property type="molecule type" value="Genomic_DNA"/>
</dbReference>
<proteinExistence type="predicted"/>
<accession>A0A397T8G5</accession>
<protein>
    <submittedName>
        <fullName evidence="2">Uncharacterized protein</fullName>
    </submittedName>
</protein>
<evidence type="ECO:0000313" key="3">
    <source>
        <dbReference type="Proteomes" id="UP000265703"/>
    </source>
</evidence>
<feature type="coiled-coil region" evidence="1">
    <location>
        <begin position="62"/>
        <end position="139"/>
    </location>
</feature>